<name>A0A2C6L4F3_9APIC</name>
<dbReference type="RefSeq" id="XP_067924856.1">
    <property type="nucleotide sequence ID" value="XM_068063165.1"/>
</dbReference>
<feature type="compositionally biased region" description="Basic residues" evidence="1">
    <location>
        <begin position="166"/>
        <end position="176"/>
    </location>
</feature>
<organism evidence="2 3">
    <name type="scientific">Cystoisospora suis</name>
    <dbReference type="NCBI Taxonomy" id="483139"/>
    <lineage>
        <taxon>Eukaryota</taxon>
        <taxon>Sar</taxon>
        <taxon>Alveolata</taxon>
        <taxon>Apicomplexa</taxon>
        <taxon>Conoidasida</taxon>
        <taxon>Coccidia</taxon>
        <taxon>Eucoccidiorida</taxon>
        <taxon>Eimeriorina</taxon>
        <taxon>Sarcocystidae</taxon>
        <taxon>Cystoisospora</taxon>
    </lineage>
</organism>
<feature type="compositionally biased region" description="Basic residues" evidence="1">
    <location>
        <begin position="239"/>
        <end position="251"/>
    </location>
</feature>
<evidence type="ECO:0000256" key="1">
    <source>
        <dbReference type="SAM" id="MobiDB-lite"/>
    </source>
</evidence>
<dbReference type="OrthoDB" id="331383at2759"/>
<feature type="compositionally biased region" description="Basic and acidic residues" evidence="1">
    <location>
        <begin position="46"/>
        <end position="55"/>
    </location>
</feature>
<feature type="compositionally biased region" description="Low complexity" evidence="1">
    <location>
        <begin position="467"/>
        <end position="481"/>
    </location>
</feature>
<dbReference type="AlphaFoldDB" id="A0A2C6L4F3"/>
<dbReference type="VEuPathDB" id="ToxoDB:CSUI_002967"/>
<comment type="caution">
    <text evidence="2">The sequence shown here is derived from an EMBL/GenBank/DDBJ whole genome shotgun (WGS) entry which is preliminary data.</text>
</comment>
<protein>
    <submittedName>
        <fullName evidence="2">Uncharacterized protein</fullName>
    </submittedName>
</protein>
<evidence type="ECO:0000313" key="2">
    <source>
        <dbReference type="EMBL" id="PHJ23179.1"/>
    </source>
</evidence>
<feature type="region of interest" description="Disordered" evidence="1">
    <location>
        <begin position="120"/>
        <end position="197"/>
    </location>
</feature>
<evidence type="ECO:0000313" key="3">
    <source>
        <dbReference type="Proteomes" id="UP000221165"/>
    </source>
</evidence>
<feature type="region of interest" description="Disordered" evidence="1">
    <location>
        <begin position="364"/>
        <end position="389"/>
    </location>
</feature>
<sequence>MQQYDSALTAPTMATKVVMSAHGVGPASCGISSSRLLKSPCANPEAKLKSEKSGAECHSFPASASQPKSSLETAVTIDDFLSPRVFPPRALHFSGNCADSNDWESTDDEEQSPAQTYAKAKEGRGKYLHSPHRKDGMRVPRLECTSSASNNSWKAGSVLSPSRRGPLGRKARRRSSRMGAASTWRGQKSATALLPTEPARGSLCKLSNLDFQRNRHREDPAGERDQSGSIDVELTKESGKRRRERIRRRPRPSPSCPVKSKSAAADGGRCWHEEEDEDFFTDSWGDGLHSNDLFDRLGIFASDDNLQRRDPDRDSFLLDFEEGLFDSDDGSPSLLGDPYEDYMCSEGVSDDHLPLLLRNRPRIRDGPTSCDSEAGGVGSSPSLAAEERDEEEAATYTLVKQMVNTLGVRNWADFLQLQAEYWLFSHAHKQALITATAAERMIPDQSDHASAGASPGLDPESQHTDTEAAASASPPQESAPSHTIEQPLANRGRVQVLAVKMVAACALHQFMRSAQILRKLQPRDFDCLSPPLQAYADAAVRFLAGSAAHPR</sequence>
<feature type="region of interest" description="Disordered" evidence="1">
    <location>
        <begin position="217"/>
        <end position="270"/>
    </location>
</feature>
<proteinExistence type="predicted"/>
<dbReference type="Proteomes" id="UP000221165">
    <property type="component" value="Unassembled WGS sequence"/>
</dbReference>
<feature type="compositionally biased region" description="Basic and acidic residues" evidence="1">
    <location>
        <begin position="217"/>
        <end position="226"/>
    </location>
</feature>
<feature type="compositionally biased region" description="Polar residues" evidence="1">
    <location>
        <begin position="144"/>
        <end position="154"/>
    </location>
</feature>
<feature type="region of interest" description="Disordered" evidence="1">
    <location>
        <begin position="41"/>
        <end position="69"/>
    </location>
</feature>
<gene>
    <name evidence="2" type="ORF">CSUI_002967</name>
</gene>
<feature type="region of interest" description="Disordered" evidence="1">
    <location>
        <begin position="445"/>
        <end position="483"/>
    </location>
</feature>
<reference evidence="2 3" key="1">
    <citation type="journal article" date="2017" name="Int. J. Parasitol.">
        <title>The genome of the protozoan parasite Cystoisospora suis and a reverse vaccinology approach to identify vaccine candidates.</title>
        <authorList>
            <person name="Palmieri N."/>
            <person name="Shrestha A."/>
            <person name="Ruttkowski B."/>
            <person name="Beck T."/>
            <person name="Vogl C."/>
            <person name="Tomley F."/>
            <person name="Blake D.P."/>
            <person name="Joachim A."/>
        </authorList>
    </citation>
    <scope>NUCLEOTIDE SEQUENCE [LARGE SCALE GENOMIC DNA]</scope>
    <source>
        <strain evidence="2 3">Wien I</strain>
    </source>
</reference>
<accession>A0A2C6L4F3</accession>
<keyword evidence="3" id="KW-1185">Reference proteome</keyword>
<dbReference type="GeneID" id="94426376"/>
<dbReference type="EMBL" id="MIGC01001249">
    <property type="protein sequence ID" value="PHJ23179.1"/>
    <property type="molecule type" value="Genomic_DNA"/>
</dbReference>